<dbReference type="InterPro" id="IPR005821">
    <property type="entry name" value="Ion_trans_dom"/>
</dbReference>
<proteinExistence type="predicted"/>
<evidence type="ECO:0000256" key="4">
    <source>
        <dbReference type="ARBA" id="ARBA00022737"/>
    </source>
</evidence>
<dbReference type="InterPro" id="IPR002153">
    <property type="entry name" value="TRPC_channel"/>
</dbReference>
<dbReference type="PROSITE" id="PS50297">
    <property type="entry name" value="ANK_REP_REGION"/>
    <property type="match status" value="1"/>
</dbReference>
<feature type="transmembrane region" description="Helical" evidence="11">
    <location>
        <begin position="347"/>
        <end position="370"/>
    </location>
</feature>
<comment type="caution">
    <text evidence="13">The sequence shown here is derived from an EMBL/GenBank/DDBJ whole genome shotgun (WGS) entry which is preliminary data.</text>
</comment>
<name>A0AAD9KGE5_RIDPI</name>
<dbReference type="PANTHER" id="PTHR10117:SF54">
    <property type="entry name" value="TRANSIENT RECEPTOR POTENTIAL-GAMMA PROTEIN"/>
    <property type="match status" value="1"/>
</dbReference>
<dbReference type="Gene3D" id="1.10.287.70">
    <property type="match status" value="1"/>
</dbReference>
<evidence type="ECO:0000256" key="5">
    <source>
        <dbReference type="ARBA" id="ARBA00022989"/>
    </source>
</evidence>
<dbReference type="EMBL" id="JAODUO010001130">
    <property type="protein sequence ID" value="KAK2170851.1"/>
    <property type="molecule type" value="Genomic_DNA"/>
</dbReference>
<keyword evidence="14" id="KW-1185">Reference proteome</keyword>
<dbReference type="Gene3D" id="1.25.40.20">
    <property type="entry name" value="Ankyrin repeat-containing domain"/>
    <property type="match status" value="1"/>
</dbReference>
<sequence>MYLRLCLSVVDTVSQKESQDERHQRRLLLGYAESNDVEGMRRHFQVYETCDPNAIDYQGRTALNIAVSKNYDDVVDFLLTHSAICLRDAELVAAAEGNISMLERLLDWRETNVQDENKPETYESAVFPPHMTPLMLACINENYDMVKMLLARGHKLKIVAVREYRKYNNAGFGETLELGLARIDSYRAACSATYMCLWNDDPILAAFFLSNKADELAYEDPVFKKEYIALGKHCREIAVGFLENCRTSDEVSLLLSQPHDILHDVTHVGRYPRLRLALDYEQKEFIGHKNCQQVLQSLWTHHHPDVMWMSYVRLLVHFVPRILALPFIYALYFVFPCAPIYRTWRSPIMRFIGDTVSYLVFLALLVTTVARGRERSGLRVPDLQGGIDVVIWLMVASRLWNQLHVALRGGFWVYARYWWLLYVAVMDICFLTSFLARLAAYIVSRKQGSEYRDEDRRFWDWNDPMLVSEAFYCIGIVMAFGQLLYVFQMSQVLGPLLQSLSLMVGDVLQWFVIYVVVLVGFATGLHRLYLHYDGSRHVTGDGVVEQSDAFSTWLAAVSTLFWSMLGYGDVEWVDIIVDNQCGNRTSPCRDVSEHLFTQGVGYFLYGMYHVVIVIILLNMLIAMMSNSLTRIQEDADREWKYARSVVWMQYLESTRMLPSPLNILPNVRNFLDFAAWILAVCRFPKGSRAKCSVEVRERRVENRRKERELLWASRDMKELLDNLIRRYLSKLERSEKAAAVTTDHLEQLKLDMTKELCRTTL</sequence>
<evidence type="ECO:0000256" key="9">
    <source>
        <dbReference type="ARBA" id="ARBA00023303"/>
    </source>
</evidence>
<dbReference type="SUPFAM" id="SSF48403">
    <property type="entry name" value="Ankyrin repeat"/>
    <property type="match status" value="1"/>
</dbReference>
<keyword evidence="3 11" id="KW-0812">Transmembrane</keyword>
<feature type="transmembrane region" description="Helical" evidence="11">
    <location>
        <begin position="465"/>
        <end position="487"/>
    </location>
</feature>
<dbReference type="InterPro" id="IPR002110">
    <property type="entry name" value="Ankyrin_rpt"/>
</dbReference>
<comment type="subcellular location">
    <subcellularLocation>
        <location evidence="1">Membrane</location>
        <topology evidence="1">Multi-pass membrane protein</topology>
    </subcellularLocation>
</comment>
<feature type="transmembrane region" description="Helical" evidence="11">
    <location>
        <begin position="314"/>
        <end position="335"/>
    </location>
</feature>
<evidence type="ECO:0000256" key="8">
    <source>
        <dbReference type="ARBA" id="ARBA00023136"/>
    </source>
</evidence>
<evidence type="ECO:0000313" key="14">
    <source>
        <dbReference type="Proteomes" id="UP001209878"/>
    </source>
</evidence>
<dbReference type="PANTHER" id="PTHR10117">
    <property type="entry name" value="TRANSIENT RECEPTOR POTENTIAL CHANNEL"/>
    <property type="match status" value="1"/>
</dbReference>
<evidence type="ECO:0000256" key="6">
    <source>
        <dbReference type="ARBA" id="ARBA00023043"/>
    </source>
</evidence>
<keyword evidence="7" id="KW-0406">Ion transport</keyword>
<dbReference type="SMART" id="SM00248">
    <property type="entry name" value="ANK"/>
    <property type="match status" value="2"/>
</dbReference>
<evidence type="ECO:0000256" key="3">
    <source>
        <dbReference type="ARBA" id="ARBA00022692"/>
    </source>
</evidence>
<feature type="transmembrane region" description="Helical" evidence="11">
    <location>
        <begin position="420"/>
        <end position="444"/>
    </location>
</feature>
<keyword evidence="9" id="KW-0407">Ion channel</keyword>
<dbReference type="PROSITE" id="PS50088">
    <property type="entry name" value="ANK_REPEAT"/>
    <property type="match status" value="1"/>
</dbReference>
<dbReference type="Pfam" id="PF00520">
    <property type="entry name" value="Ion_trans"/>
    <property type="match status" value="1"/>
</dbReference>
<keyword evidence="5 11" id="KW-1133">Transmembrane helix</keyword>
<evidence type="ECO:0000313" key="13">
    <source>
        <dbReference type="EMBL" id="KAK2170851.1"/>
    </source>
</evidence>
<dbReference type="SMART" id="SM01420">
    <property type="entry name" value="TRP_2"/>
    <property type="match status" value="1"/>
</dbReference>
<dbReference type="PRINTS" id="PR01097">
    <property type="entry name" value="TRNSRECEPTRP"/>
</dbReference>
<dbReference type="AlphaFoldDB" id="A0AAD9KGE5"/>
<protein>
    <recommendedName>
        <fullName evidence="12">Transient receptor ion channel domain-containing protein</fullName>
    </recommendedName>
</protein>
<keyword evidence="6 10" id="KW-0040">ANK repeat</keyword>
<dbReference type="Proteomes" id="UP001209878">
    <property type="component" value="Unassembled WGS sequence"/>
</dbReference>
<evidence type="ECO:0000256" key="7">
    <source>
        <dbReference type="ARBA" id="ARBA00023065"/>
    </source>
</evidence>
<keyword evidence="2" id="KW-0813">Transport</keyword>
<accession>A0AAD9KGE5</accession>
<evidence type="ECO:0000256" key="1">
    <source>
        <dbReference type="ARBA" id="ARBA00004141"/>
    </source>
</evidence>
<feature type="domain" description="Transient receptor ion channel" evidence="12">
    <location>
        <begin position="170"/>
        <end position="224"/>
    </location>
</feature>
<feature type="transmembrane region" description="Helical" evidence="11">
    <location>
        <begin position="507"/>
        <end position="529"/>
    </location>
</feature>
<evidence type="ECO:0000259" key="12">
    <source>
        <dbReference type="SMART" id="SM01420"/>
    </source>
</evidence>
<dbReference type="InterPro" id="IPR036770">
    <property type="entry name" value="Ankyrin_rpt-contain_sf"/>
</dbReference>
<evidence type="ECO:0000256" key="10">
    <source>
        <dbReference type="PROSITE-ProRule" id="PRU00023"/>
    </source>
</evidence>
<dbReference type="GO" id="GO:0034703">
    <property type="term" value="C:cation channel complex"/>
    <property type="evidence" value="ECO:0007669"/>
    <property type="project" value="TreeGrafter"/>
</dbReference>
<reference evidence="13" key="1">
    <citation type="journal article" date="2023" name="Mol. Biol. Evol.">
        <title>Third-Generation Sequencing Reveals the Adaptive Role of the Epigenome in Three Deep-Sea Polychaetes.</title>
        <authorList>
            <person name="Perez M."/>
            <person name="Aroh O."/>
            <person name="Sun Y."/>
            <person name="Lan Y."/>
            <person name="Juniper S.K."/>
            <person name="Young C.R."/>
            <person name="Angers B."/>
            <person name="Qian P.Y."/>
        </authorList>
    </citation>
    <scope>NUCLEOTIDE SEQUENCE</scope>
    <source>
        <strain evidence="13">R07B-5</strain>
    </source>
</reference>
<dbReference type="InterPro" id="IPR013555">
    <property type="entry name" value="TRP_dom"/>
</dbReference>
<feature type="transmembrane region" description="Helical" evidence="11">
    <location>
        <begin position="550"/>
        <end position="568"/>
    </location>
</feature>
<evidence type="ECO:0000256" key="2">
    <source>
        <dbReference type="ARBA" id="ARBA00022448"/>
    </source>
</evidence>
<dbReference type="GO" id="GO:0051480">
    <property type="term" value="P:regulation of cytosolic calcium ion concentration"/>
    <property type="evidence" value="ECO:0007669"/>
    <property type="project" value="TreeGrafter"/>
</dbReference>
<keyword evidence="4" id="KW-0677">Repeat</keyword>
<feature type="transmembrane region" description="Helical" evidence="11">
    <location>
        <begin position="602"/>
        <end position="621"/>
    </location>
</feature>
<organism evidence="13 14">
    <name type="scientific">Ridgeia piscesae</name>
    <name type="common">Tubeworm</name>
    <dbReference type="NCBI Taxonomy" id="27915"/>
    <lineage>
        <taxon>Eukaryota</taxon>
        <taxon>Metazoa</taxon>
        <taxon>Spiralia</taxon>
        <taxon>Lophotrochozoa</taxon>
        <taxon>Annelida</taxon>
        <taxon>Polychaeta</taxon>
        <taxon>Sedentaria</taxon>
        <taxon>Canalipalpata</taxon>
        <taxon>Sabellida</taxon>
        <taxon>Siboglinidae</taxon>
        <taxon>Ridgeia</taxon>
    </lineage>
</organism>
<evidence type="ECO:0000256" key="11">
    <source>
        <dbReference type="SAM" id="Phobius"/>
    </source>
</evidence>
<dbReference type="GO" id="GO:0015279">
    <property type="term" value="F:store-operated calcium channel activity"/>
    <property type="evidence" value="ECO:0007669"/>
    <property type="project" value="TreeGrafter"/>
</dbReference>
<keyword evidence="8 11" id="KW-0472">Membrane</keyword>
<dbReference type="Pfam" id="PF08344">
    <property type="entry name" value="TRP_2"/>
    <property type="match status" value="1"/>
</dbReference>
<feature type="repeat" description="ANK" evidence="10">
    <location>
        <begin position="58"/>
        <end position="83"/>
    </location>
</feature>
<dbReference type="Pfam" id="PF00023">
    <property type="entry name" value="Ank"/>
    <property type="match status" value="2"/>
</dbReference>
<dbReference type="GO" id="GO:0070679">
    <property type="term" value="F:inositol 1,4,5 trisphosphate binding"/>
    <property type="evidence" value="ECO:0007669"/>
    <property type="project" value="TreeGrafter"/>
</dbReference>
<dbReference type="GO" id="GO:0005886">
    <property type="term" value="C:plasma membrane"/>
    <property type="evidence" value="ECO:0007669"/>
    <property type="project" value="TreeGrafter"/>
</dbReference>
<gene>
    <name evidence="13" type="ORF">NP493_1130g00038</name>
</gene>